<keyword evidence="5" id="KW-0472">Membrane</keyword>
<evidence type="ECO:0000256" key="6">
    <source>
        <dbReference type="ARBA" id="ARBA00037281"/>
    </source>
</evidence>
<dbReference type="Gene3D" id="3.90.550.10">
    <property type="entry name" value="Spore Coat Polysaccharide Biosynthesis Protein SpsA, Chain A"/>
    <property type="match status" value="1"/>
</dbReference>
<evidence type="ECO:0000313" key="12">
    <source>
        <dbReference type="EMBL" id="QBF46692.1"/>
    </source>
</evidence>
<evidence type="ECO:0000256" key="8">
    <source>
        <dbReference type="ARBA" id="ARBA00038120"/>
    </source>
</evidence>
<dbReference type="OrthoDB" id="4120491at2"/>
<dbReference type="Pfam" id="PF02709">
    <property type="entry name" value="Glyco_transf_7C"/>
    <property type="match status" value="1"/>
</dbReference>
<accession>A0A4P6MUW4</accession>
<evidence type="ECO:0000259" key="11">
    <source>
        <dbReference type="Pfam" id="PF02709"/>
    </source>
</evidence>
<dbReference type="GO" id="GO:0016757">
    <property type="term" value="F:glycosyltransferase activity"/>
    <property type="evidence" value="ECO:0007669"/>
    <property type="project" value="UniProtKB-KW"/>
</dbReference>
<evidence type="ECO:0000256" key="3">
    <source>
        <dbReference type="ARBA" id="ARBA00022676"/>
    </source>
</evidence>
<dbReference type="Pfam" id="PF00535">
    <property type="entry name" value="Glycos_transf_2"/>
    <property type="match status" value="1"/>
</dbReference>
<organism evidence="12 13">
    <name type="scientific">Janibacter limosus</name>
    <dbReference type="NCBI Taxonomy" id="53458"/>
    <lineage>
        <taxon>Bacteria</taxon>
        <taxon>Bacillati</taxon>
        <taxon>Actinomycetota</taxon>
        <taxon>Actinomycetes</taxon>
        <taxon>Micrococcales</taxon>
        <taxon>Intrasporangiaceae</taxon>
        <taxon>Janibacter</taxon>
    </lineage>
</organism>
<dbReference type="InterPro" id="IPR001173">
    <property type="entry name" value="Glyco_trans_2-like"/>
</dbReference>
<dbReference type="InterPro" id="IPR027791">
    <property type="entry name" value="Galactosyl_T_C"/>
</dbReference>
<gene>
    <name evidence="12" type="ORF">EXU32_10800</name>
</gene>
<feature type="domain" description="Glycosyltransferase 2-like" evidence="10">
    <location>
        <begin position="17"/>
        <end position="122"/>
    </location>
</feature>
<protein>
    <recommendedName>
        <fullName evidence="9">4,4'-diaponeurosporenoate glycosyltransferase</fullName>
    </recommendedName>
</protein>
<keyword evidence="13" id="KW-1185">Reference proteome</keyword>
<dbReference type="GO" id="GO:0005886">
    <property type="term" value="C:plasma membrane"/>
    <property type="evidence" value="ECO:0007669"/>
    <property type="project" value="UniProtKB-SubCell"/>
</dbReference>
<evidence type="ECO:0000256" key="7">
    <source>
        <dbReference type="ARBA" id="ARBA00037904"/>
    </source>
</evidence>
<dbReference type="KEGG" id="jli:EXU32_10800"/>
<keyword evidence="3" id="KW-0328">Glycosyltransferase</keyword>
<dbReference type="Proteomes" id="UP000290408">
    <property type="component" value="Chromosome"/>
</dbReference>
<dbReference type="InterPro" id="IPR029044">
    <property type="entry name" value="Nucleotide-diphossugar_trans"/>
</dbReference>
<evidence type="ECO:0000259" key="10">
    <source>
        <dbReference type="Pfam" id="PF00535"/>
    </source>
</evidence>
<reference evidence="12 13" key="1">
    <citation type="submission" date="2019-02" db="EMBL/GenBank/DDBJ databases">
        <title>Genomic data mining of an Antarctic deep-sea actinobacterium, Janibacterlimosus P3-3-X1.</title>
        <authorList>
            <person name="Liao L."/>
            <person name="Chen B."/>
        </authorList>
    </citation>
    <scope>NUCLEOTIDE SEQUENCE [LARGE SCALE GENOMIC DNA]</scope>
    <source>
        <strain evidence="12 13">P3-3-X1</strain>
    </source>
</reference>
<sequence length="684" mass="74432">MTDLDASVVIGFKDWGTDRLARCVSSIHASLSGHPHEVIVSDYGSENAEAVRAAAEAAGATVIRTETDGTWSSGRAQNAGFAHATGRVFMNTDADMIFTPHALARVVERLSEAPSEAIILQSRDLPYSVTEQDLLDPDWQDLATVATVRPRWGCGGLVATHRDTYLKLRGYDERMHTYGGEDIDYLKRLRRSGATIHWLDEPSVRMYHVWHPSTSAAAAQDPAATAAIKRNRELHTNDNTTVRNVVRWTHRHPEAPPVVSVMVNCEEYTDPSDGAVEISTLLGQTLTDIEIVLVGGDSSWQRFFNDPRVAVAPRLDDGWVAAIKHSRGTFITLHARRQLHVSNRLERLVNLTSTSGRAIADSTAMVTRSSSGVFSPVAASILNTFPNPWSSVLIPRQNALDGLSGAQSGSPEDLLYAILRGGVFITAEEALGSVFTAPAEIELQQDLAKSADSRRRLEWGGSDKSWLDNFQIAGHLEPATKLAAETYDEQYDFILVTPSAHDLAVEATSKLSSGLMRSTLVTDGEGTELFSIVRHSGLSFADVSLMRSTRESTVLGEATARSRTSMATVDDSTEIDVVMDECSRIYTSDPTAATWIVVSFANDSGIAGVFHGLERMSGLTCVLRRDVIDEFSHHRLVMAALENKSDGISALNRVRAIAPAGASVELRCRPAVISLSQLTKVDAR</sequence>
<evidence type="ECO:0000256" key="5">
    <source>
        <dbReference type="ARBA" id="ARBA00023136"/>
    </source>
</evidence>
<comment type="function">
    <text evidence="6">Catalyzes the glycosylation of 4,4'-diaponeurosporenoate, i.e. the esterification of glucose at the C1'' position with the carboxyl group of 4,4'-diaponeurosporenic acid, to form glycosyl-4,4'-diaponeurosporenoate. This is a step in the biosynthesis of staphyloxanthin, an orange pigment present in most staphylococci strains.</text>
</comment>
<feature type="domain" description="Galactosyltransferase C-terminal" evidence="11">
    <location>
        <begin position="154"/>
        <end position="211"/>
    </location>
</feature>
<keyword evidence="4 12" id="KW-0808">Transferase</keyword>
<name>A0A4P6MUW4_9MICO</name>
<dbReference type="PANTHER" id="PTHR43646:SF2">
    <property type="entry name" value="GLYCOSYLTRANSFERASE 2-LIKE DOMAIN-CONTAINING PROTEIN"/>
    <property type="match status" value="1"/>
</dbReference>
<dbReference type="AlphaFoldDB" id="A0A4P6MUW4"/>
<comment type="pathway">
    <text evidence="7">Carotenoid biosynthesis; staphyloxanthin biosynthesis; staphyloxanthin from farnesyl diphosphate: step 4/5.</text>
</comment>
<keyword evidence="2" id="KW-1003">Cell membrane</keyword>
<evidence type="ECO:0000256" key="4">
    <source>
        <dbReference type="ARBA" id="ARBA00022679"/>
    </source>
</evidence>
<evidence type="ECO:0000313" key="13">
    <source>
        <dbReference type="Proteomes" id="UP000290408"/>
    </source>
</evidence>
<comment type="similarity">
    <text evidence="8">Belongs to the glycosyltransferase 2 family. CrtQ subfamily.</text>
</comment>
<proteinExistence type="inferred from homology"/>
<comment type="subcellular location">
    <subcellularLocation>
        <location evidence="1">Cell membrane</location>
    </subcellularLocation>
</comment>
<dbReference type="SUPFAM" id="SSF53448">
    <property type="entry name" value="Nucleotide-diphospho-sugar transferases"/>
    <property type="match status" value="1"/>
</dbReference>
<evidence type="ECO:0000256" key="2">
    <source>
        <dbReference type="ARBA" id="ARBA00022475"/>
    </source>
</evidence>
<evidence type="ECO:0000256" key="9">
    <source>
        <dbReference type="ARBA" id="ARBA00040345"/>
    </source>
</evidence>
<evidence type="ECO:0000256" key="1">
    <source>
        <dbReference type="ARBA" id="ARBA00004236"/>
    </source>
</evidence>
<dbReference type="PANTHER" id="PTHR43646">
    <property type="entry name" value="GLYCOSYLTRANSFERASE"/>
    <property type="match status" value="1"/>
</dbReference>
<dbReference type="EMBL" id="CP036164">
    <property type="protein sequence ID" value="QBF46692.1"/>
    <property type="molecule type" value="Genomic_DNA"/>
</dbReference>
<dbReference type="RefSeq" id="WP_130629910.1">
    <property type="nucleotide sequence ID" value="NZ_CP036164.1"/>
</dbReference>